<reference evidence="2" key="1">
    <citation type="journal article" date="2019" name="Int. J. Syst. Evol. Microbiol.">
        <title>The Global Catalogue of Microorganisms (GCM) 10K type strain sequencing project: providing services to taxonomists for standard genome sequencing and annotation.</title>
        <authorList>
            <consortium name="The Broad Institute Genomics Platform"/>
            <consortium name="The Broad Institute Genome Sequencing Center for Infectious Disease"/>
            <person name="Wu L."/>
            <person name="Ma J."/>
        </authorList>
    </citation>
    <scope>NUCLEOTIDE SEQUENCE [LARGE SCALE GENOMIC DNA]</scope>
    <source>
        <strain evidence="2">CGMCC 4.7645</strain>
    </source>
</reference>
<dbReference type="EMBL" id="JBHUKR010000004">
    <property type="protein sequence ID" value="MFD2415523.1"/>
    <property type="molecule type" value="Genomic_DNA"/>
</dbReference>
<protein>
    <submittedName>
        <fullName evidence="1">Uncharacterized protein</fullName>
    </submittedName>
</protein>
<accession>A0ABW5FKI0</accession>
<gene>
    <name evidence="1" type="ORF">ACFSXZ_04195</name>
</gene>
<evidence type="ECO:0000313" key="1">
    <source>
        <dbReference type="EMBL" id="MFD2415523.1"/>
    </source>
</evidence>
<organism evidence="1 2">
    <name type="scientific">Amycolatopsis pigmentata</name>
    <dbReference type="NCBI Taxonomy" id="450801"/>
    <lineage>
        <taxon>Bacteria</taxon>
        <taxon>Bacillati</taxon>
        <taxon>Actinomycetota</taxon>
        <taxon>Actinomycetes</taxon>
        <taxon>Pseudonocardiales</taxon>
        <taxon>Pseudonocardiaceae</taxon>
        <taxon>Amycolatopsis</taxon>
    </lineage>
</organism>
<sequence>MNNRMPTVVRSAAGGAPAPLAKIVRDLGPALLRVVAGRSDRPVESVTIHDPREPGSISPNGIVLGVGVADLSTATAALADLASAGAALCW</sequence>
<dbReference type="RefSeq" id="WP_378261391.1">
    <property type="nucleotide sequence ID" value="NZ_JBHUKR010000004.1"/>
</dbReference>
<name>A0ABW5FKI0_9PSEU</name>
<dbReference type="Proteomes" id="UP001597417">
    <property type="component" value="Unassembled WGS sequence"/>
</dbReference>
<keyword evidence="2" id="KW-1185">Reference proteome</keyword>
<comment type="caution">
    <text evidence="1">The sequence shown here is derived from an EMBL/GenBank/DDBJ whole genome shotgun (WGS) entry which is preliminary data.</text>
</comment>
<proteinExistence type="predicted"/>
<evidence type="ECO:0000313" key="2">
    <source>
        <dbReference type="Proteomes" id="UP001597417"/>
    </source>
</evidence>